<proteinExistence type="predicted"/>
<dbReference type="OrthoDB" id="4318969at2"/>
<gene>
    <name evidence="2" type="ORF">F7Q99_21305</name>
</gene>
<evidence type="ECO:0000313" key="2">
    <source>
        <dbReference type="EMBL" id="MQS14729.1"/>
    </source>
</evidence>
<sequence length="235" mass="24078">MRKRSFAADRSGNPGGASRVRRRALLGTAALAVLVALSGLLAYLTRDGRTTTKGPSVPASSASSPSTLPSATAASASPGDRVALPVPPATHDPIAFGKAAASALWSYDTRSYAQPELLAALHTWMTSDAKYADSASVDALMPSPVLWGRMADNGQYATASVNEAHFPASFTQALQADPGAITQAYVYAVTVSGQQSIAWNGTPAGGAEARSTTLAVQCRPSQNCALAGVFPTVSP</sequence>
<reference evidence="2 3" key="1">
    <citation type="submission" date="2019-09" db="EMBL/GenBank/DDBJ databases">
        <title>Genome Sequences of Streptomyces kaniharaensis ATCC 21070.</title>
        <authorList>
            <person name="Zhu W."/>
            <person name="De Crecy-Lagard V."/>
            <person name="Richards N.G."/>
        </authorList>
    </citation>
    <scope>NUCLEOTIDE SEQUENCE [LARGE SCALE GENOMIC DNA]</scope>
    <source>
        <strain evidence="2 3">SF-557</strain>
    </source>
</reference>
<accession>A0A6N7KVU6</accession>
<protein>
    <submittedName>
        <fullName evidence="2">Uncharacterized protein</fullName>
    </submittedName>
</protein>
<dbReference type="Proteomes" id="UP000450000">
    <property type="component" value="Unassembled WGS sequence"/>
</dbReference>
<comment type="caution">
    <text evidence="2">The sequence shown here is derived from an EMBL/GenBank/DDBJ whole genome shotgun (WGS) entry which is preliminary data.</text>
</comment>
<dbReference type="RefSeq" id="WP_153463739.1">
    <property type="nucleotide sequence ID" value="NZ_WBOF01000001.1"/>
</dbReference>
<organism evidence="2 3">
    <name type="scientific">Streptomyces kaniharaensis</name>
    <dbReference type="NCBI Taxonomy" id="212423"/>
    <lineage>
        <taxon>Bacteria</taxon>
        <taxon>Bacillati</taxon>
        <taxon>Actinomycetota</taxon>
        <taxon>Actinomycetes</taxon>
        <taxon>Kitasatosporales</taxon>
        <taxon>Streptomycetaceae</taxon>
        <taxon>Streptomyces</taxon>
    </lineage>
</organism>
<keyword evidence="3" id="KW-1185">Reference proteome</keyword>
<dbReference type="EMBL" id="WBOF01000001">
    <property type="protein sequence ID" value="MQS14729.1"/>
    <property type="molecule type" value="Genomic_DNA"/>
</dbReference>
<evidence type="ECO:0000313" key="3">
    <source>
        <dbReference type="Proteomes" id="UP000450000"/>
    </source>
</evidence>
<evidence type="ECO:0000256" key="1">
    <source>
        <dbReference type="SAM" id="MobiDB-lite"/>
    </source>
</evidence>
<name>A0A6N7KVU6_9ACTN</name>
<dbReference type="AlphaFoldDB" id="A0A6N7KVU6"/>
<feature type="compositionally biased region" description="Low complexity" evidence="1">
    <location>
        <begin position="55"/>
        <end position="78"/>
    </location>
</feature>
<feature type="region of interest" description="Disordered" evidence="1">
    <location>
        <begin position="50"/>
        <end position="86"/>
    </location>
</feature>